<name>A0A2P2R3L6_RHIMU</name>
<protein>
    <submittedName>
        <fullName evidence="1">Uncharacterized protein</fullName>
    </submittedName>
</protein>
<dbReference type="AlphaFoldDB" id="A0A2P2R3L6"/>
<sequence length="47" mass="5146">MSQIRVFQSTPVGCYHCQVGSHKALDCNKSLGLPWINVSMGTCFLST</sequence>
<organism evidence="1">
    <name type="scientific">Rhizophora mucronata</name>
    <name type="common">Asiatic mangrove</name>
    <dbReference type="NCBI Taxonomy" id="61149"/>
    <lineage>
        <taxon>Eukaryota</taxon>
        <taxon>Viridiplantae</taxon>
        <taxon>Streptophyta</taxon>
        <taxon>Embryophyta</taxon>
        <taxon>Tracheophyta</taxon>
        <taxon>Spermatophyta</taxon>
        <taxon>Magnoliopsida</taxon>
        <taxon>eudicotyledons</taxon>
        <taxon>Gunneridae</taxon>
        <taxon>Pentapetalae</taxon>
        <taxon>rosids</taxon>
        <taxon>fabids</taxon>
        <taxon>Malpighiales</taxon>
        <taxon>Rhizophoraceae</taxon>
        <taxon>Rhizophora</taxon>
    </lineage>
</organism>
<reference evidence="1" key="1">
    <citation type="submission" date="2018-02" db="EMBL/GenBank/DDBJ databases">
        <title>Rhizophora mucronata_Transcriptome.</title>
        <authorList>
            <person name="Meera S.P."/>
            <person name="Sreeshan A."/>
            <person name="Augustine A."/>
        </authorList>
    </citation>
    <scope>NUCLEOTIDE SEQUENCE</scope>
    <source>
        <tissue evidence="1">Leaf</tissue>
    </source>
</reference>
<dbReference type="EMBL" id="GGEC01093378">
    <property type="protein sequence ID" value="MBX73862.1"/>
    <property type="molecule type" value="Transcribed_RNA"/>
</dbReference>
<accession>A0A2P2R3L6</accession>
<evidence type="ECO:0000313" key="1">
    <source>
        <dbReference type="EMBL" id="MBX73862.1"/>
    </source>
</evidence>
<proteinExistence type="predicted"/>